<dbReference type="EMBL" id="CP042905">
    <property type="protein sequence ID" value="QEE15860.1"/>
    <property type="molecule type" value="Genomic_DNA"/>
</dbReference>
<gene>
    <name evidence="2" type="ORF">DSAG12_01687</name>
</gene>
<keyword evidence="1" id="KW-0812">Transmembrane</keyword>
<dbReference type="KEGG" id="psyt:DSAG12_01687"/>
<evidence type="ECO:0008006" key="4">
    <source>
        <dbReference type="Google" id="ProtNLM"/>
    </source>
</evidence>
<keyword evidence="1" id="KW-1133">Transmembrane helix</keyword>
<accession>A0A5B9DAQ9</accession>
<reference evidence="2 3" key="1">
    <citation type="journal article" date="2020" name="Nature">
        <title>Isolation of an archaeon at the prokaryote-eukaryote interface.</title>
        <authorList>
            <person name="Imachi H."/>
            <person name="Nobu M.K."/>
            <person name="Nakahara N."/>
            <person name="Morono Y."/>
            <person name="Ogawara M."/>
            <person name="Takaki Y."/>
            <person name="Takano Y."/>
            <person name="Uematsu K."/>
            <person name="Ikuta T."/>
            <person name="Ito M."/>
            <person name="Matsui Y."/>
            <person name="Miyazaki M."/>
            <person name="Murata K."/>
            <person name="Saito Y."/>
            <person name="Sakai S."/>
            <person name="Song C."/>
            <person name="Tasumi E."/>
            <person name="Yamanaka Y."/>
            <person name="Yamaguchi T."/>
            <person name="Kamagata Y."/>
            <person name="Tamaki H."/>
            <person name="Takai K."/>
        </authorList>
    </citation>
    <scope>NUCLEOTIDE SEQUENCE [LARGE SCALE GENOMIC DNA]</scope>
    <source>
        <strain evidence="2 3">MK-D1</strain>
    </source>
</reference>
<feature type="transmembrane region" description="Helical" evidence="1">
    <location>
        <begin position="20"/>
        <end position="44"/>
    </location>
</feature>
<proteinExistence type="predicted"/>
<evidence type="ECO:0000313" key="3">
    <source>
        <dbReference type="Proteomes" id="UP000321408"/>
    </source>
</evidence>
<dbReference type="GeneID" id="41329680"/>
<evidence type="ECO:0000256" key="1">
    <source>
        <dbReference type="SAM" id="Phobius"/>
    </source>
</evidence>
<feature type="transmembrane region" description="Helical" evidence="1">
    <location>
        <begin position="145"/>
        <end position="166"/>
    </location>
</feature>
<keyword evidence="3" id="KW-1185">Reference proteome</keyword>
<feature type="transmembrane region" description="Helical" evidence="1">
    <location>
        <begin position="172"/>
        <end position="189"/>
    </location>
</feature>
<reference evidence="2 3" key="2">
    <citation type="journal article" date="2024" name="Int. J. Syst. Evol. Microbiol.">
        <title>Promethearchaeum syntrophicum gen. nov., sp. nov., an anaerobic, obligately syntrophic archaeon, the first isolate of the lineage 'Asgard' archaea, and proposal of the new archaeal phylum Promethearchaeota phyl. nov. and kingdom Promethearchaeati regn. nov.</title>
        <authorList>
            <person name="Imachi H."/>
            <person name="Nobu M.K."/>
            <person name="Kato S."/>
            <person name="Takaki Y."/>
            <person name="Miyazaki M."/>
            <person name="Miyata M."/>
            <person name="Ogawara M."/>
            <person name="Saito Y."/>
            <person name="Sakai S."/>
            <person name="Tahara Y.O."/>
            <person name="Takano Y."/>
            <person name="Tasumi E."/>
            <person name="Uematsu K."/>
            <person name="Yoshimura T."/>
            <person name="Itoh T."/>
            <person name="Ohkuma M."/>
            <person name="Takai K."/>
        </authorList>
    </citation>
    <scope>NUCLEOTIDE SEQUENCE [LARGE SCALE GENOMIC DNA]</scope>
    <source>
        <strain evidence="2 3">MK-D1</strain>
    </source>
</reference>
<evidence type="ECO:0000313" key="2">
    <source>
        <dbReference type="EMBL" id="QEE15860.1"/>
    </source>
</evidence>
<name>A0A5B9DAQ9_9ARCH</name>
<dbReference type="AlphaFoldDB" id="A0A5B9DAQ9"/>
<dbReference type="RefSeq" id="WP_147662757.1">
    <property type="nucleotide sequence ID" value="NZ_CP042905.2"/>
</dbReference>
<feature type="transmembrane region" description="Helical" evidence="1">
    <location>
        <begin position="56"/>
        <end position="78"/>
    </location>
</feature>
<protein>
    <recommendedName>
        <fullName evidence="4">Inner membrane protein</fullName>
    </recommendedName>
</protein>
<feature type="transmembrane region" description="Helical" evidence="1">
    <location>
        <begin position="84"/>
        <end position="103"/>
    </location>
</feature>
<keyword evidence="1" id="KW-0472">Membrane</keyword>
<dbReference type="Proteomes" id="UP000321408">
    <property type="component" value="Chromosome"/>
</dbReference>
<sequence length="205" mass="24325">MHINVHFGIGLIIASVTHYFIQLNIFTFSFIVLCGFILDFDIIFKKYAKDHNHRMLISHSIYPSLIIIIIGIILNEIWVLMGGIAYFCHILIDLIDWGTNFFYNNKIFGLRLLLTPEERIDLSHVLEDKNNRQFFFVQRYYSSKLMIILEILIGISMFIAVFVFVINYWYFIFGYVFFFGFHLSEYIGLKNRKMGKKSRIPLINH</sequence>
<organism evidence="2 3">
    <name type="scientific">Promethearchaeum syntrophicum</name>
    <dbReference type="NCBI Taxonomy" id="2594042"/>
    <lineage>
        <taxon>Archaea</taxon>
        <taxon>Promethearchaeati</taxon>
        <taxon>Promethearchaeota</taxon>
        <taxon>Promethearchaeia</taxon>
        <taxon>Promethearchaeales</taxon>
        <taxon>Promethearchaeaceae</taxon>
        <taxon>Promethearchaeum</taxon>
    </lineage>
</organism>